<evidence type="ECO:0000313" key="5">
    <source>
        <dbReference type="Proteomes" id="UP000026962"/>
    </source>
</evidence>
<keyword evidence="2" id="KW-0812">Transmembrane</keyword>
<reference evidence="4" key="2">
    <citation type="submission" date="2015-04" db="UniProtKB">
        <authorList>
            <consortium name="EnsemblPlants"/>
        </authorList>
    </citation>
    <scope>IDENTIFICATION</scope>
</reference>
<sequence length="136" mass="15604">MAAEKMQIIPGEPNRAVSEDTGSEHTAEDETAREIVEEEERRQVARYKPTLWEFKLSVIAIVLLLAFWVSLLLVGTLDHHMSVSWRQSYVSCGMLECFIWLCLVICHLRFYGLSIPKMSDFSNQEHQLPPVGHDLC</sequence>
<feature type="compositionally biased region" description="Basic and acidic residues" evidence="1">
    <location>
        <begin position="22"/>
        <end position="35"/>
    </location>
</feature>
<reference evidence="4" key="3">
    <citation type="submission" date="2018-05" db="EMBL/GenBank/DDBJ databases">
        <title>OpunRS2 (Oryza punctata Reference Sequence Version 2).</title>
        <authorList>
            <person name="Zhang J."/>
            <person name="Kudrna D."/>
            <person name="Lee S."/>
            <person name="Talag J."/>
            <person name="Welchert J."/>
            <person name="Wing R.A."/>
        </authorList>
    </citation>
    <scope>NUCLEOTIDE SEQUENCE [LARGE SCALE GENOMIC DNA]</scope>
</reference>
<dbReference type="EMBL" id="HQ827834">
    <property type="protein sequence ID" value="AEV40927.1"/>
    <property type="molecule type" value="Genomic_DNA"/>
</dbReference>
<reference evidence="3" key="1">
    <citation type="submission" date="2010-12" db="EMBL/GenBank/DDBJ databases">
        <title>Comparative sequence and expression analysis of the Shattering4 orthologous regions in diploid and allotetraploid Oryza species.</title>
        <authorList>
            <person name="Sui Y."/>
            <person name="Shi J."/>
            <person name="Yang L."/>
            <person name="Chen M."/>
        </authorList>
    </citation>
    <scope>NUCLEOTIDE SEQUENCE</scope>
    <source>
        <strain evidence="3">BB</strain>
    </source>
</reference>
<dbReference type="Proteomes" id="UP000026962">
    <property type="component" value="Chromosome 4"/>
</dbReference>
<proteinExistence type="predicted"/>
<keyword evidence="5" id="KW-1185">Reference proteome</keyword>
<keyword evidence="2" id="KW-0472">Membrane</keyword>
<dbReference type="OMA" id="ICHLRDY"/>
<dbReference type="HOGENOM" id="CLU_1799408_0_0_1"/>
<feature type="transmembrane region" description="Helical" evidence="2">
    <location>
        <begin position="56"/>
        <end position="76"/>
    </location>
</feature>
<dbReference type="EnsemblPlants" id="OPUNC04G26080.1">
    <property type="protein sequence ID" value="OPUNC04G26080.1"/>
    <property type="gene ID" value="OPUNC04G26080"/>
</dbReference>
<evidence type="ECO:0000256" key="2">
    <source>
        <dbReference type="SAM" id="Phobius"/>
    </source>
</evidence>
<evidence type="ECO:0000313" key="3">
    <source>
        <dbReference type="EMBL" id="AEV40927.1"/>
    </source>
</evidence>
<organism evidence="3">
    <name type="scientific">Oryza punctata</name>
    <name type="common">Red rice</name>
    <dbReference type="NCBI Taxonomy" id="4537"/>
    <lineage>
        <taxon>Eukaryota</taxon>
        <taxon>Viridiplantae</taxon>
        <taxon>Streptophyta</taxon>
        <taxon>Embryophyta</taxon>
        <taxon>Tracheophyta</taxon>
        <taxon>Spermatophyta</taxon>
        <taxon>Magnoliopsida</taxon>
        <taxon>Liliopsida</taxon>
        <taxon>Poales</taxon>
        <taxon>Poaceae</taxon>
        <taxon>BOP clade</taxon>
        <taxon>Oryzoideae</taxon>
        <taxon>Oryzeae</taxon>
        <taxon>Oryzinae</taxon>
        <taxon>Oryza</taxon>
    </lineage>
</organism>
<evidence type="ECO:0000256" key="1">
    <source>
        <dbReference type="SAM" id="MobiDB-lite"/>
    </source>
</evidence>
<keyword evidence="2" id="KW-1133">Transmembrane helix</keyword>
<dbReference type="AlphaFoldDB" id="G9C2T7"/>
<accession>G9C2T7</accession>
<feature type="region of interest" description="Disordered" evidence="1">
    <location>
        <begin position="1"/>
        <end position="35"/>
    </location>
</feature>
<protein>
    <submittedName>
        <fullName evidence="3 4">Uncharacterized protein</fullName>
    </submittedName>
</protein>
<feature type="transmembrane region" description="Helical" evidence="2">
    <location>
        <begin position="88"/>
        <end position="108"/>
    </location>
</feature>
<evidence type="ECO:0000313" key="4">
    <source>
        <dbReference type="EnsemblPlants" id="OPUNC04G26080.1"/>
    </source>
</evidence>
<dbReference type="Gramene" id="OPUNC04G26080.1">
    <property type="protein sequence ID" value="OPUNC04G26080.1"/>
    <property type="gene ID" value="OPUNC04G26080"/>
</dbReference>
<name>G9C2T7_ORYPU</name>